<keyword evidence="2" id="KW-1185">Reference proteome</keyword>
<dbReference type="AlphaFoldDB" id="A0A1Y1WGD5"/>
<name>A0A1Y1WGD5_9FUNG</name>
<gene>
    <name evidence="1" type="ORF">DL89DRAFT_281347</name>
</gene>
<dbReference type="SUPFAM" id="SSF54637">
    <property type="entry name" value="Thioesterase/thiol ester dehydrase-isomerase"/>
    <property type="match status" value="1"/>
</dbReference>
<evidence type="ECO:0000313" key="1">
    <source>
        <dbReference type="EMBL" id="ORX72610.1"/>
    </source>
</evidence>
<proteinExistence type="predicted"/>
<dbReference type="Proteomes" id="UP000193922">
    <property type="component" value="Unassembled WGS sequence"/>
</dbReference>
<dbReference type="OrthoDB" id="5581960at2759"/>
<evidence type="ECO:0008006" key="3">
    <source>
        <dbReference type="Google" id="ProtNLM"/>
    </source>
</evidence>
<dbReference type="EMBL" id="MCFD01000002">
    <property type="protein sequence ID" value="ORX72610.1"/>
    <property type="molecule type" value="Genomic_DNA"/>
</dbReference>
<organism evidence="1 2">
    <name type="scientific">Linderina pennispora</name>
    <dbReference type="NCBI Taxonomy" id="61395"/>
    <lineage>
        <taxon>Eukaryota</taxon>
        <taxon>Fungi</taxon>
        <taxon>Fungi incertae sedis</taxon>
        <taxon>Zoopagomycota</taxon>
        <taxon>Kickxellomycotina</taxon>
        <taxon>Kickxellomycetes</taxon>
        <taxon>Kickxellales</taxon>
        <taxon>Kickxellaceae</taxon>
        <taxon>Linderina</taxon>
    </lineage>
</organism>
<sequence length="160" mass="17542">MSLPTNLSDAELLQALNDRQSRTNAYLYYGIQVQPRITHVDQANCEMRCEILVTENDIGASGTLDEGWLGTVTDNTTAIIIGVMGERGRASVSTAISVQGVMPVRPNTLVEMCCKLTNRGGIQPHATAVFRDKMKPETVYAVGSHTKFYKNNLVVTQPKI</sequence>
<dbReference type="Gene3D" id="3.10.129.10">
    <property type="entry name" value="Hotdog Thioesterase"/>
    <property type="match status" value="1"/>
</dbReference>
<comment type="caution">
    <text evidence="1">The sequence shown here is derived from an EMBL/GenBank/DDBJ whole genome shotgun (WGS) entry which is preliminary data.</text>
</comment>
<dbReference type="RefSeq" id="XP_040745950.1">
    <property type="nucleotide sequence ID" value="XM_040889636.1"/>
</dbReference>
<dbReference type="GeneID" id="63806284"/>
<reference evidence="1 2" key="1">
    <citation type="submission" date="2016-07" db="EMBL/GenBank/DDBJ databases">
        <title>Pervasive Adenine N6-methylation of Active Genes in Fungi.</title>
        <authorList>
            <consortium name="DOE Joint Genome Institute"/>
            <person name="Mondo S.J."/>
            <person name="Dannebaum R.O."/>
            <person name="Kuo R.C."/>
            <person name="Labutti K."/>
            <person name="Haridas S."/>
            <person name="Kuo A."/>
            <person name="Salamov A."/>
            <person name="Ahrendt S.R."/>
            <person name="Lipzen A."/>
            <person name="Sullivan W."/>
            <person name="Andreopoulos W.B."/>
            <person name="Clum A."/>
            <person name="Lindquist E."/>
            <person name="Daum C."/>
            <person name="Ramamoorthy G.K."/>
            <person name="Gryganskyi A."/>
            <person name="Culley D."/>
            <person name="Magnuson J.K."/>
            <person name="James T.Y."/>
            <person name="O'Malley M.A."/>
            <person name="Stajich J.E."/>
            <person name="Spatafora J.W."/>
            <person name="Visel A."/>
            <person name="Grigoriev I.V."/>
        </authorList>
    </citation>
    <scope>NUCLEOTIDE SEQUENCE [LARGE SCALE GENOMIC DNA]</scope>
    <source>
        <strain evidence="1 2">ATCC 12442</strain>
    </source>
</reference>
<dbReference type="InterPro" id="IPR029069">
    <property type="entry name" value="HotDog_dom_sf"/>
</dbReference>
<protein>
    <recommendedName>
        <fullName evidence="3">Thioesterase domain-containing protein</fullName>
    </recommendedName>
</protein>
<evidence type="ECO:0000313" key="2">
    <source>
        <dbReference type="Proteomes" id="UP000193922"/>
    </source>
</evidence>
<accession>A0A1Y1WGD5</accession>